<gene>
    <name evidence="1" type="ORF">H9853_10260</name>
</gene>
<feature type="non-terminal residue" evidence="1">
    <location>
        <position position="62"/>
    </location>
</feature>
<dbReference type="EMBL" id="DXEZ01000287">
    <property type="protein sequence ID" value="HIX55401.1"/>
    <property type="molecule type" value="Genomic_DNA"/>
</dbReference>
<reference evidence="1" key="1">
    <citation type="journal article" date="2021" name="PeerJ">
        <title>Extensive microbial diversity within the chicken gut microbiome revealed by metagenomics and culture.</title>
        <authorList>
            <person name="Gilroy R."/>
            <person name="Ravi A."/>
            <person name="Getino M."/>
            <person name="Pursley I."/>
            <person name="Horton D.L."/>
            <person name="Alikhan N.F."/>
            <person name="Baker D."/>
            <person name="Gharbi K."/>
            <person name="Hall N."/>
            <person name="Watson M."/>
            <person name="Adriaenssens E.M."/>
            <person name="Foster-Nyarko E."/>
            <person name="Jarju S."/>
            <person name="Secka A."/>
            <person name="Antonio M."/>
            <person name="Oren A."/>
            <person name="Chaudhuri R.R."/>
            <person name="La Ragione R."/>
            <person name="Hildebrand F."/>
            <person name="Pallen M.J."/>
        </authorList>
    </citation>
    <scope>NUCLEOTIDE SEQUENCE</scope>
    <source>
        <strain evidence="1">1719</strain>
    </source>
</reference>
<dbReference type="AlphaFoldDB" id="A0A9D1WA24"/>
<evidence type="ECO:0000313" key="1">
    <source>
        <dbReference type="EMBL" id="HIX55401.1"/>
    </source>
</evidence>
<accession>A0A9D1WA24</accession>
<dbReference type="Proteomes" id="UP000824156">
    <property type="component" value="Unassembled WGS sequence"/>
</dbReference>
<proteinExistence type="predicted"/>
<protein>
    <submittedName>
        <fullName evidence="1">Uncharacterized protein</fullName>
    </submittedName>
</protein>
<evidence type="ECO:0000313" key="2">
    <source>
        <dbReference type="Proteomes" id="UP000824156"/>
    </source>
</evidence>
<sequence>MAINNYHAGSVVQEVIHVKGKVVTVAGEVIPNATIIYGDREASANNQGEFSISFPRPMTIIV</sequence>
<reference evidence="1" key="2">
    <citation type="submission" date="2021-04" db="EMBL/GenBank/DDBJ databases">
        <authorList>
            <person name="Gilroy R."/>
        </authorList>
    </citation>
    <scope>NUCLEOTIDE SEQUENCE</scope>
    <source>
        <strain evidence="1">1719</strain>
    </source>
</reference>
<name>A0A9D1WA24_9SPHI</name>
<organism evidence="1 2">
    <name type="scientific">Candidatus Sphingobacterium stercoripullorum</name>
    <dbReference type="NCBI Taxonomy" id="2838759"/>
    <lineage>
        <taxon>Bacteria</taxon>
        <taxon>Pseudomonadati</taxon>
        <taxon>Bacteroidota</taxon>
        <taxon>Sphingobacteriia</taxon>
        <taxon>Sphingobacteriales</taxon>
        <taxon>Sphingobacteriaceae</taxon>
        <taxon>Sphingobacterium</taxon>
    </lineage>
</organism>
<comment type="caution">
    <text evidence="1">The sequence shown here is derived from an EMBL/GenBank/DDBJ whole genome shotgun (WGS) entry which is preliminary data.</text>
</comment>